<protein>
    <submittedName>
        <fullName evidence="1">Uncharacterized protein</fullName>
    </submittedName>
</protein>
<reference evidence="1 2" key="1">
    <citation type="journal article" date="2016" name="Nat. Commun.">
        <title>Thousands of microbial genomes shed light on interconnected biogeochemical processes in an aquifer system.</title>
        <authorList>
            <person name="Anantharaman K."/>
            <person name="Brown C.T."/>
            <person name="Hug L.A."/>
            <person name="Sharon I."/>
            <person name="Castelle C.J."/>
            <person name="Probst A.J."/>
            <person name="Thomas B.C."/>
            <person name="Singh A."/>
            <person name="Wilkins M.J."/>
            <person name="Karaoz U."/>
            <person name="Brodie E.L."/>
            <person name="Williams K.H."/>
            <person name="Hubbard S.S."/>
            <person name="Banfield J.F."/>
        </authorList>
    </citation>
    <scope>NUCLEOTIDE SEQUENCE [LARGE SCALE GENOMIC DNA]</scope>
</reference>
<name>A0A1F7XDG9_9BACT</name>
<evidence type="ECO:0000313" key="1">
    <source>
        <dbReference type="EMBL" id="OGM13072.1"/>
    </source>
</evidence>
<organism evidence="1 2">
    <name type="scientific">Candidatus Woesebacteria bacterium RBG_16_39_8b</name>
    <dbReference type="NCBI Taxonomy" id="1802482"/>
    <lineage>
        <taxon>Bacteria</taxon>
        <taxon>Candidatus Woeseibacteriota</taxon>
    </lineage>
</organism>
<dbReference type="Proteomes" id="UP000179013">
    <property type="component" value="Unassembled WGS sequence"/>
</dbReference>
<dbReference type="EMBL" id="MGFU01000013">
    <property type="protein sequence ID" value="OGM13072.1"/>
    <property type="molecule type" value="Genomic_DNA"/>
</dbReference>
<proteinExistence type="predicted"/>
<comment type="caution">
    <text evidence="1">The sequence shown here is derived from an EMBL/GenBank/DDBJ whole genome shotgun (WGS) entry which is preliminary data.</text>
</comment>
<sequence length="112" mass="12963">MDTEEKWQNQPPESKQSSIIEELSKIELQAVDPDFMSRYHKAKTQTTDQADLMRTDLAFMDKLHKLRGEGKISTVSKLKEKSKDMVNMNPNELRKAFHDYSEELKATVNSTT</sequence>
<evidence type="ECO:0000313" key="2">
    <source>
        <dbReference type="Proteomes" id="UP000179013"/>
    </source>
</evidence>
<gene>
    <name evidence="1" type="ORF">A2V80_00470</name>
</gene>
<accession>A0A1F7XDG9</accession>
<dbReference type="AlphaFoldDB" id="A0A1F7XDG9"/>